<dbReference type="InterPro" id="IPR023696">
    <property type="entry name" value="Ureohydrolase_dom_sf"/>
</dbReference>
<dbReference type="InterPro" id="IPR000286">
    <property type="entry name" value="HDACs"/>
</dbReference>
<evidence type="ECO:0000259" key="3">
    <source>
        <dbReference type="Pfam" id="PF00850"/>
    </source>
</evidence>
<dbReference type="PANTHER" id="PTHR10625:SF19">
    <property type="entry name" value="HISTONE DEACETYLASE 12"/>
    <property type="match status" value="1"/>
</dbReference>
<feature type="domain" description="Histone deacetylase" evidence="3">
    <location>
        <begin position="27"/>
        <end position="282"/>
    </location>
</feature>
<organism evidence="4 5">
    <name type="scientific">Paraphotobacterium marinum</name>
    <dbReference type="NCBI Taxonomy" id="1755811"/>
    <lineage>
        <taxon>Bacteria</taxon>
        <taxon>Pseudomonadati</taxon>
        <taxon>Pseudomonadota</taxon>
        <taxon>Gammaproteobacteria</taxon>
        <taxon>Vibrionales</taxon>
        <taxon>Vibrionaceae</taxon>
        <taxon>Paraphotobacterium</taxon>
    </lineage>
</organism>
<evidence type="ECO:0000313" key="4">
    <source>
        <dbReference type="EMBL" id="ASK79858.1"/>
    </source>
</evidence>
<comment type="similarity">
    <text evidence="1">Belongs to the histone deacetylase family.</text>
</comment>
<evidence type="ECO:0000256" key="2">
    <source>
        <dbReference type="ARBA" id="ARBA00022801"/>
    </source>
</evidence>
<dbReference type="PANTHER" id="PTHR10625">
    <property type="entry name" value="HISTONE DEACETYLASE HDAC1-RELATED"/>
    <property type="match status" value="1"/>
</dbReference>
<evidence type="ECO:0000256" key="1">
    <source>
        <dbReference type="ARBA" id="ARBA00005947"/>
    </source>
</evidence>
<keyword evidence="2" id="KW-0378">Hydrolase</keyword>
<dbReference type="Pfam" id="PF00850">
    <property type="entry name" value="Hist_deacetyl"/>
    <property type="match status" value="1"/>
</dbReference>
<reference evidence="4 5" key="1">
    <citation type="journal article" date="2016" name="Int. J. Syst. Evol. Microbiol.">
        <title>Paraphotobacterium marinum gen. nov., sp. nov., a member of the family Vibrionaceae, isolated from surface seawater.</title>
        <authorList>
            <person name="Huang Z."/>
            <person name="Dong C."/>
            <person name="Shao Z."/>
        </authorList>
    </citation>
    <scope>NUCLEOTIDE SEQUENCE [LARGE SCALE GENOMIC DNA]</scope>
    <source>
        <strain evidence="4 5">NSCS20N07D</strain>
    </source>
</reference>
<dbReference type="Gene3D" id="3.40.800.20">
    <property type="entry name" value="Histone deacetylase domain"/>
    <property type="match status" value="1"/>
</dbReference>
<dbReference type="GO" id="GO:0004407">
    <property type="term" value="F:histone deacetylase activity"/>
    <property type="evidence" value="ECO:0007669"/>
    <property type="project" value="InterPro"/>
</dbReference>
<dbReference type="InterPro" id="IPR037138">
    <property type="entry name" value="His_deacetylse_dom_sf"/>
</dbReference>
<dbReference type="PRINTS" id="PR01270">
    <property type="entry name" value="HDASUPER"/>
</dbReference>
<dbReference type="KEGG" id="pmai:CF386_12545"/>
<dbReference type="Proteomes" id="UP000242175">
    <property type="component" value="Chromosome small"/>
</dbReference>
<protein>
    <submittedName>
        <fullName evidence="4">Histone deacetylase</fullName>
    </submittedName>
</protein>
<evidence type="ECO:0000313" key="5">
    <source>
        <dbReference type="Proteomes" id="UP000242175"/>
    </source>
</evidence>
<dbReference type="CDD" id="cd09993">
    <property type="entry name" value="HDAC_classIV"/>
    <property type="match status" value="1"/>
</dbReference>
<dbReference type="InterPro" id="IPR023801">
    <property type="entry name" value="His_deacetylse_dom"/>
</dbReference>
<name>A0A220VHH2_9GAMM</name>
<proteinExistence type="inferred from homology"/>
<keyword evidence="5" id="KW-1185">Reference proteome</keyword>
<dbReference type="OrthoDB" id="9808367at2"/>
<gene>
    <name evidence="4" type="ORF">CF386_12545</name>
</gene>
<sequence length="300" mass="34200">MVLPVIYHEIYSQLELPEKHRYPILKYKFLYESLLSQFSQNIKIFHPNSVSLKKVFRVHDLEYINQLINNKLSLSKMRRIGFPWSEQLIKRTLLSTGGTCLTAEIAINHGVGIHCSGGYHHAHSSFGSGFCLINDLAIAAQSIIDQSLATKILIIDCDVHQGDGTATIFEKNPDILTLSIHCEKNFPSRKPNSDYDIPLEREMKDYEYLDYLKSIIPIIIKQNNVDFVLYDAGVDVHQDDELGYLKLTNQGIYERDFFILNLCKNLSLPVACVIGGGYRNNHQDLVPAHMQLFKAAIEVF</sequence>
<dbReference type="SUPFAM" id="SSF52768">
    <property type="entry name" value="Arginase/deacetylase"/>
    <property type="match status" value="1"/>
</dbReference>
<dbReference type="InterPro" id="IPR044150">
    <property type="entry name" value="HDAC_classIV"/>
</dbReference>
<dbReference type="AlphaFoldDB" id="A0A220VHH2"/>
<accession>A0A220VHH2</accession>
<dbReference type="EMBL" id="CP022356">
    <property type="protein sequence ID" value="ASK79858.1"/>
    <property type="molecule type" value="Genomic_DNA"/>
</dbReference>
<dbReference type="RefSeq" id="WP_089074766.1">
    <property type="nucleotide sequence ID" value="NZ_CBCSAM010000003.1"/>
</dbReference>
<dbReference type="GO" id="GO:0040029">
    <property type="term" value="P:epigenetic regulation of gene expression"/>
    <property type="evidence" value="ECO:0007669"/>
    <property type="project" value="TreeGrafter"/>
</dbReference>
<dbReference type="GO" id="GO:0016787">
    <property type="term" value="F:hydrolase activity"/>
    <property type="evidence" value="ECO:0007669"/>
    <property type="project" value="UniProtKB-KW"/>
</dbReference>